<dbReference type="RefSeq" id="WP_092776163.1">
    <property type="nucleotide sequence ID" value="NZ_FNAB01000006.1"/>
</dbReference>
<gene>
    <name evidence="2" type="ORF">SAMN05444580_106304</name>
</gene>
<evidence type="ECO:0000256" key="1">
    <source>
        <dbReference type="SAM" id="MobiDB-lite"/>
    </source>
</evidence>
<dbReference type="AlphaFoldDB" id="A0A1G6XQH6"/>
<keyword evidence="3" id="KW-1185">Reference proteome</keyword>
<name>A0A1G6XQH6_9NOCA</name>
<sequence>MAPAPVPAAGPQLDPRIPVLLRPSGTLQLGWDPERALLLAAPEGVAPAALAGLLRLLDGRHSRPDVLWQAHLIGIGLVDIARILAELAAADLLVPAASGADRSVHIHGRGPLSDGLATALARGRLRLSRSRPPEGSAERSARRADCVVLADDLVPDPGLVAELVAARVPHLQVRLRDGRGIVGPLVLPGRTSCLRCADLTRSDRDPEWPHLAAQLLGAVGHAEQATVLATVGLALGELDTVLDVNPAHPPATLDTTLELDVSSPALIRRRWRRHPRCGCHEPPTEPGAVGEPVDRQT</sequence>
<dbReference type="EMBL" id="FNAB01000006">
    <property type="protein sequence ID" value="SDD80262.1"/>
    <property type="molecule type" value="Genomic_DNA"/>
</dbReference>
<evidence type="ECO:0000313" key="3">
    <source>
        <dbReference type="Proteomes" id="UP000199417"/>
    </source>
</evidence>
<dbReference type="Proteomes" id="UP000199417">
    <property type="component" value="Unassembled WGS sequence"/>
</dbReference>
<protein>
    <recommendedName>
        <fullName evidence="4">Bacteriocin biosynthesis cyclodehydratase domain-containing protein</fullName>
    </recommendedName>
</protein>
<evidence type="ECO:0008006" key="4">
    <source>
        <dbReference type="Google" id="ProtNLM"/>
    </source>
</evidence>
<reference evidence="2 3" key="1">
    <citation type="submission" date="2016-10" db="EMBL/GenBank/DDBJ databases">
        <authorList>
            <person name="de Groot N.N."/>
        </authorList>
    </citation>
    <scope>NUCLEOTIDE SEQUENCE [LARGE SCALE GENOMIC DNA]</scope>
    <source>
        <strain evidence="2 3">JCM 11308</strain>
    </source>
</reference>
<accession>A0A1G6XQH6</accession>
<proteinExistence type="predicted"/>
<organism evidence="2 3">
    <name type="scientific">Rhodococcus tukisamuensis</name>
    <dbReference type="NCBI Taxonomy" id="168276"/>
    <lineage>
        <taxon>Bacteria</taxon>
        <taxon>Bacillati</taxon>
        <taxon>Actinomycetota</taxon>
        <taxon>Actinomycetes</taxon>
        <taxon>Mycobacteriales</taxon>
        <taxon>Nocardiaceae</taxon>
        <taxon>Rhodococcus</taxon>
    </lineage>
</organism>
<dbReference type="STRING" id="168276.SAMN05444580_106304"/>
<feature type="region of interest" description="Disordered" evidence="1">
    <location>
        <begin position="275"/>
        <end position="297"/>
    </location>
</feature>
<dbReference type="Gene3D" id="3.40.50.720">
    <property type="entry name" value="NAD(P)-binding Rossmann-like Domain"/>
    <property type="match status" value="1"/>
</dbReference>
<evidence type="ECO:0000313" key="2">
    <source>
        <dbReference type="EMBL" id="SDD80262.1"/>
    </source>
</evidence>